<feature type="transmembrane region" description="Helical" evidence="6">
    <location>
        <begin position="173"/>
        <end position="194"/>
    </location>
</feature>
<dbReference type="GO" id="GO:0050909">
    <property type="term" value="P:sensory perception of taste"/>
    <property type="evidence" value="ECO:0007669"/>
    <property type="project" value="InterPro"/>
</dbReference>
<dbReference type="EnsemblMetazoa" id="PPAI013247-RA">
    <property type="protein sequence ID" value="PPAI013247-PA"/>
    <property type="gene ID" value="PPAI013247"/>
</dbReference>
<protein>
    <recommendedName>
        <fullName evidence="6">Gustatory receptor</fullName>
    </recommendedName>
</protein>
<keyword evidence="6" id="KW-0807">Transducer</keyword>
<evidence type="ECO:0000256" key="5">
    <source>
        <dbReference type="ARBA" id="ARBA00023136"/>
    </source>
</evidence>
<evidence type="ECO:0000256" key="1">
    <source>
        <dbReference type="ARBA" id="ARBA00004651"/>
    </source>
</evidence>
<feature type="transmembrane region" description="Helical" evidence="6">
    <location>
        <begin position="33"/>
        <end position="53"/>
    </location>
</feature>
<feature type="transmembrane region" description="Helical" evidence="6">
    <location>
        <begin position="73"/>
        <end position="97"/>
    </location>
</feature>
<evidence type="ECO:0000256" key="3">
    <source>
        <dbReference type="ARBA" id="ARBA00022692"/>
    </source>
</evidence>
<keyword evidence="5 6" id="KW-0472">Membrane</keyword>
<evidence type="ECO:0000256" key="4">
    <source>
        <dbReference type="ARBA" id="ARBA00022989"/>
    </source>
</evidence>
<keyword evidence="3 6" id="KW-0812">Transmembrane</keyword>
<keyword evidence="6" id="KW-0675">Receptor</keyword>
<dbReference type="AlphaFoldDB" id="A0A3F2ZEI4"/>
<keyword evidence="2 6" id="KW-1003">Cell membrane</keyword>
<comment type="function">
    <text evidence="6">Gustatory receptor which mediates acceptance or avoidance behavior, depending on its substrates.</text>
</comment>
<dbReference type="Proteomes" id="UP000092462">
    <property type="component" value="Unassembled WGS sequence"/>
</dbReference>
<organism evidence="7 8">
    <name type="scientific">Phlebotomus papatasi</name>
    <name type="common">Sandfly</name>
    <dbReference type="NCBI Taxonomy" id="29031"/>
    <lineage>
        <taxon>Eukaryota</taxon>
        <taxon>Metazoa</taxon>
        <taxon>Ecdysozoa</taxon>
        <taxon>Arthropoda</taxon>
        <taxon>Hexapoda</taxon>
        <taxon>Insecta</taxon>
        <taxon>Pterygota</taxon>
        <taxon>Neoptera</taxon>
        <taxon>Endopterygota</taxon>
        <taxon>Diptera</taxon>
        <taxon>Nematocera</taxon>
        <taxon>Psychodoidea</taxon>
        <taxon>Psychodidae</taxon>
        <taxon>Phlebotomus</taxon>
        <taxon>Phlebotomus</taxon>
    </lineage>
</organism>
<dbReference type="EMBL" id="AJVK01002324">
    <property type="status" value="NOT_ANNOTATED_CDS"/>
    <property type="molecule type" value="Genomic_DNA"/>
</dbReference>
<evidence type="ECO:0000313" key="7">
    <source>
        <dbReference type="EnsemblMetazoa" id="PPAI013247-PA"/>
    </source>
</evidence>
<dbReference type="VEuPathDB" id="VectorBase:PPAI013247"/>
<keyword evidence="8" id="KW-1185">Reference proteome</keyword>
<dbReference type="Pfam" id="PF08395">
    <property type="entry name" value="7tm_7"/>
    <property type="match status" value="1"/>
</dbReference>
<sequence length="386" mass="46393">MVFQRFLGWQICVQNYIFLQTYQLPQNTKCFKIAFILFLRYILVVFCSLNGIYDMIYVFTEIENYIGDNSLVSRWAVGFELLSVHFSLIVLCWYSLFCTKQTVNFIQNNLSFSDDFVKVVGAQTKLRFRIWNICVVLHILIIDFICTISFYYWQYENMIDFFLCHRYLRNLVGIVILDLFYCYLIDFIEFYINCMTQLRKNLKKSSLFVFSSKFLKLIDKIIHLTKTFSEIFSLLLSSILHHHFFEISIIIYYVIRKIYQDSQNKYRIQEIVTGCFWIYRSIFLAIYLCLKGHEFMNQSCRLISTVSQMIEYTSENQYKKRLFNKWHYSAKQISMRNLHEVNEITTKDFHRIDKTLIIRIISATATFVLILIQFKILEDNSTVMKN</sequence>
<feature type="transmembrane region" description="Helical" evidence="6">
    <location>
        <begin position="356"/>
        <end position="376"/>
    </location>
</feature>
<dbReference type="InterPro" id="IPR013604">
    <property type="entry name" value="7TM_chemorcpt"/>
</dbReference>
<proteinExistence type="inferred from homology"/>
<comment type="subcellular location">
    <subcellularLocation>
        <location evidence="1 6">Cell membrane</location>
        <topology evidence="1 6">Multi-pass membrane protein</topology>
    </subcellularLocation>
</comment>
<feature type="transmembrane region" description="Helical" evidence="6">
    <location>
        <begin position="130"/>
        <end position="153"/>
    </location>
</feature>
<name>A0A3F2ZEI4_PHLPP</name>
<evidence type="ECO:0000256" key="2">
    <source>
        <dbReference type="ARBA" id="ARBA00022475"/>
    </source>
</evidence>
<feature type="transmembrane region" description="Helical" evidence="6">
    <location>
        <begin position="271"/>
        <end position="290"/>
    </location>
</feature>
<evidence type="ECO:0000313" key="8">
    <source>
        <dbReference type="Proteomes" id="UP000092462"/>
    </source>
</evidence>
<keyword evidence="4 6" id="KW-1133">Transmembrane helix</keyword>
<dbReference type="GO" id="GO:0007165">
    <property type="term" value="P:signal transduction"/>
    <property type="evidence" value="ECO:0007669"/>
    <property type="project" value="UniProtKB-KW"/>
</dbReference>
<reference evidence="7" key="1">
    <citation type="submission" date="2022-08" db="UniProtKB">
        <authorList>
            <consortium name="EnsemblMetazoa"/>
        </authorList>
    </citation>
    <scope>IDENTIFICATION</scope>
    <source>
        <strain evidence="7">Israel</strain>
    </source>
</reference>
<dbReference type="GO" id="GO:0005886">
    <property type="term" value="C:plasma membrane"/>
    <property type="evidence" value="ECO:0007669"/>
    <property type="project" value="UniProtKB-SubCell"/>
</dbReference>
<comment type="similarity">
    <text evidence="6">Belongs to the insect chemoreceptor superfamily. Gustatory receptor (GR) family.</text>
</comment>
<feature type="transmembrane region" description="Helical" evidence="6">
    <location>
        <begin position="231"/>
        <end position="255"/>
    </location>
</feature>
<accession>A0A3F2ZEI4</accession>
<evidence type="ECO:0000256" key="6">
    <source>
        <dbReference type="RuleBase" id="RU363108"/>
    </source>
</evidence>